<proteinExistence type="predicted"/>
<name>A0A0F9CC86_9ZZZZ</name>
<feature type="compositionally biased region" description="Basic and acidic residues" evidence="1">
    <location>
        <begin position="18"/>
        <end position="35"/>
    </location>
</feature>
<accession>A0A0F9CC86</accession>
<dbReference type="EMBL" id="LAZR01033827">
    <property type="protein sequence ID" value="KKL47008.1"/>
    <property type="molecule type" value="Genomic_DNA"/>
</dbReference>
<organism evidence="2">
    <name type="scientific">marine sediment metagenome</name>
    <dbReference type="NCBI Taxonomy" id="412755"/>
    <lineage>
        <taxon>unclassified sequences</taxon>
        <taxon>metagenomes</taxon>
        <taxon>ecological metagenomes</taxon>
    </lineage>
</organism>
<dbReference type="AlphaFoldDB" id="A0A0F9CC86"/>
<reference evidence="2" key="1">
    <citation type="journal article" date="2015" name="Nature">
        <title>Complex archaea that bridge the gap between prokaryotes and eukaryotes.</title>
        <authorList>
            <person name="Spang A."/>
            <person name="Saw J.H."/>
            <person name="Jorgensen S.L."/>
            <person name="Zaremba-Niedzwiedzka K."/>
            <person name="Martijn J."/>
            <person name="Lind A.E."/>
            <person name="van Eijk R."/>
            <person name="Schleper C."/>
            <person name="Guy L."/>
            <person name="Ettema T.J."/>
        </authorList>
    </citation>
    <scope>NUCLEOTIDE SEQUENCE</scope>
</reference>
<protein>
    <submittedName>
        <fullName evidence="2">Uncharacterized protein</fullName>
    </submittedName>
</protein>
<gene>
    <name evidence="2" type="ORF">LCGC14_2339870</name>
</gene>
<evidence type="ECO:0000313" key="2">
    <source>
        <dbReference type="EMBL" id="KKL47008.1"/>
    </source>
</evidence>
<feature type="non-terminal residue" evidence="2">
    <location>
        <position position="1"/>
    </location>
</feature>
<comment type="caution">
    <text evidence="2">The sequence shown here is derived from an EMBL/GenBank/DDBJ whole genome shotgun (WGS) entry which is preliminary data.</text>
</comment>
<feature type="region of interest" description="Disordered" evidence="1">
    <location>
        <begin position="16"/>
        <end position="35"/>
    </location>
</feature>
<sequence>PLPKFVIAAYMCSNRRKKSEEGTYDEIKKERLSEP</sequence>
<evidence type="ECO:0000256" key="1">
    <source>
        <dbReference type="SAM" id="MobiDB-lite"/>
    </source>
</evidence>